<evidence type="ECO:0000313" key="2">
    <source>
        <dbReference type="EMBL" id="CAK5267809.1"/>
    </source>
</evidence>
<organism evidence="2 3">
    <name type="scientific">Mycena citricolor</name>
    <dbReference type="NCBI Taxonomy" id="2018698"/>
    <lineage>
        <taxon>Eukaryota</taxon>
        <taxon>Fungi</taxon>
        <taxon>Dikarya</taxon>
        <taxon>Basidiomycota</taxon>
        <taxon>Agaricomycotina</taxon>
        <taxon>Agaricomycetes</taxon>
        <taxon>Agaricomycetidae</taxon>
        <taxon>Agaricales</taxon>
        <taxon>Marasmiineae</taxon>
        <taxon>Mycenaceae</taxon>
        <taxon>Mycena</taxon>
    </lineage>
</organism>
<name>A0AAD2H0S8_9AGAR</name>
<evidence type="ECO:0000256" key="1">
    <source>
        <dbReference type="SAM" id="MobiDB-lite"/>
    </source>
</evidence>
<gene>
    <name evidence="2" type="ORF">MYCIT1_LOCUS10640</name>
</gene>
<accession>A0AAD2H0S8</accession>
<dbReference type="EMBL" id="CAVNYO010000135">
    <property type="protein sequence ID" value="CAK5267809.1"/>
    <property type="molecule type" value="Genomic_DNA"/>
</dbReference>
<feature type="region of interest" description="Disordered" evidence="1">
    <location>
        <begin position="105"/>
        <end position="145"/>
    </location>
</feature>
<keyword evidence="3" id="KW-1185">Reference proteome</keyword>
<comment type="caution">
    <text evidence="2">The sequence shown here is derived from an EMBL/GenBank/DDBJ whole genome shotgun (WGS) entry which is preliminary data.</text>
</comment>
<proteinExistence type="predicted"/>
<dbReference type="AlphaFoldDB" id="A0AAD2H0S8"/>
<dbReference type="Proteomes" id="UP001295794">
    <property type="component" value="Unassembled WGS sequence"/>
</dbReference>
<sequence>SRNSIHSLNKSVGTGISGERPTLSVRIWPISMPRKAQMTMQMEKHNWERQSASAPTLQPRFKRTRCLATWNERDPSRPGAEYTLRKIGVAQHRLQRRQVRQFQMAPNEDRVHNAMSRGARTSARGSGPYRARPDPLGWLFETNNP</sequence>
<feature type="non-terminal residue" evidence="2">
    <location>
        <position position="1"/>
    </location>
</feature>
<evidence type="ECO:0000313" key="3">
    <source>
        <dbReference type="Proteomes" id="UP001295794"/>
    </source>
</evidence>
<reference evidence="2" key="1">
    <citation type="submission" date="2023-11" db="EMBL/GenBank/DDBJ databases">
        <authorList>
            <person name="De Vega J J."/>
            <person name="De Vega J J."/>
        </authorList>
    </citation>
    <scope>NUCLEOTIDE SEQUENCE</scope>
</reference>
<protein>
    <submittedName>
        <fullName evidence="2">Uncharacterized protein</fullName>
    </submittedName>
</protein>